<dbReference type="EMBL" id="CP035282">
    <property type="protein sequence ID" value="QAT61453.1"/>
    <property type="molecule type" value="Genomic_DNA"/>
</dbReference>
<dbReference type="Gene3D" id="3.40.50.150">
    <property type="entry name" value="Vaccinia Virus protein VP39"/>
    <property type="match status" value="1"/>
</dbReference>
<dbReference type="Proteomes" id="UP000287969">
    <property type="component" value="Chromosome"/>
</dbReference>
<dbReference type="SUPFAM" id="SSF158997">
    <property type="entry name" value="Trm112p-like"/>
    <property type="match status" value="1"/>
</dbReference>
<organism evidence="2 3">
    <name type="scientific">Acidilutibacter cellobiosedens</name>
    <dbReference type="NCBI Taxonomy" id="2507161"/>
    <lineage>
        <taxon>Bacteria</taxon>
        <taxon>Bacillati</taxon>
        <taxon>Bacillota</taxon>
        <taxon>Tissierellia</taxon>
        <taxon>Tissierellales</taxon>
        <taxon>Acidilutibacteraceae</taxon>
        <taxon>Acidilutibacter</taxon>
    </lineage>
</organism>
<keyword evidence="3" id="KW-1185">Reference proteome</keyword>
<dbReference type="PANTHER" id="PTHR43591">
    <property type="entry name" value="METHYLTRANSFERASE"/>
    <property type="match status" value="1"/>
</dbReference>
<dbReference type="CDD" id="cd02440">
    <property type="entry name" value="AdoMet_MTases"/>
    <property type="match status" value="1"/>
</dbReference>
<protein>
    <submittedName>
        <fullName evidence="2">Methyltransferase domain-containing protein</fullName>
    </submittedName>
</protein>
<dbReference type="Pfam" id="PF08241">
    <property type="entry name" value="Methyltransf_11"/>
    <property type="match status" value="1"/>
</dbReference>
<name>A0A410QBR9_9FIRM</name>
<dbReference type="PANTHER" id="PTHR43591:SF110">
    <property type="entry name" value="RHODANESE DOMAIN-CONTAINING PROTEIN"/>
    <property type="match status" value="1"/>
</dbReference>
<keyword evidence="2" id="KW-0808">Transferase</keyword>
<dbReference type="InterPro" id="IPR029063">
    <property type="entry name" value="SAM-dependent_MTases_sf"/>
</dbReference>
<gene>
    <name evidence="2" type="ORF">EQM13_07605</name>
</gene>
<dbReference type="RefSeq" id="WP_128752367.1">
    <property type="nucleotide sequence ID" value="NZ_CP035282.1"/>
</dbReference>
<accession>A0A410QBR9</accession>
<proteinExistence type="predicted"/>
<sequence>MHKRYIDMLICPSCHNELIWNIEDEDEDRIINGNAVCPSCKSVYEIRNEIAVFLTNDLSRNDLWKHGESELERYLGENPDIYDKLMNIPEGEMNGADYWFKASYFESKNDFKTSSGMFKNAYKKIYTQDYIDGWKSQIDFIVNNIKSDRPIIDIASGKGYLVEKLLKERKNYVVATDFSPTVLERNKEYYKYKGLYDKLSLISFDARKTPFKDNSIEILTSNMGLQNIECPGEVIKEMNRITKGTFMSVMFFIDKEDKIHMDLFNKYGNAAYVTRSNAVDTFKKAGWNVNIANSFLANIMPTPEGKILKGASIDGFPIADTKIEFCVIQATK</sequence>
<dbReference type="KEGG" id="spoa:EQM13_07605"/>
<evidence type="ECO:0000313" key="3">
    <source>
        <dbReference type="Proteomes" id="UP000287969"/>
    </source>
</evidence>
<dbReference type="SUPFAM" id="SSF53335">
    <property type="entry name" value="S-adenosyl-L-methionine-dependent methyltransferases"/>
    <property type="match status" value="1"/>
</dbReference>
<dbReference type="OrthoDB" id="9795634at2"/>
<dbReference type="InterPro" id="IPR013216">
    <property type="entry name" value="Methyltransf_11"/>
</dbReference>
<dbReference type="GO" id="GO:0008757">
    <property type="term" value="F:S-adenosylmethionine-dependent methyltransferase activity"/>
    <property type="evidence" value="ECO:0007669"/>
    <property type="project" value="InterPro"/>
</dbReference>
<dbReference type="GO" id="GO:0032259">
    <property type="term" value="P:methylation"/>
    <property type="evidence" value="ECO:0007669"/>
    <property type="project" value="UniProtKB-KW"/>
</dbReference>
<evidence type="ECO:0000313" key="2">
    <source>
        <dbReference type="EMBL" id="QAT61453.1"/>
    </source>
</evidence>
<evidence type="ECO:0000259" key="1">
    <source>
        <dbReference type="Pfam" id="PF08241"/>
    </source>
</evidence>
<dbReference type="Gene3D" id="2.20.25.10">
    <property type="match status" value="1"/>
</dbReference>
<feature type="domain" description="Methyltransferase type 11" evidence="1">
    <location>
        <begin position="153"/>
        <end position="243"/>
    </location>
</feature>
<dbReference type="AlphaFoldDB" id="A0A410QBR9"/>
<keyword evidence="2" id="KW-0489">Methyltransferase</keyword>
<reference evidence="3" key="1">
    <citation type="submission" date="2019-01" db="EMBL/GenBank/DDBJ databases">
        <title>Draft genomes of a novel of Sporanaerobacter strains.</title>
        <authorList>
            <person name="Ma S."/>
        </authorList>
    </citation>
    <scope>NUCLEOTIDE SEQUENCE [LARGE SCALE GENOMIC DNA]</scope>
    <source>
        <strain evidence="3">NJN-17</strain>
    </source>
</reference>